<dbReference type="PANTHER" id="PTHR11709:SF394">
    <property type="entry name" value="FI03373P-RELATED"/>
    <property type="match status" value="1"/>
</dbReference>
<evidence type="ECO:0000259" key="7">
    <source>
        <dbReference type="Pfam" id="PF07731"/>
    </source>
</evidence>
<dbReference type="CDD" id="cd13873">
    <property type="entry name" value="CuRO_2_AAO_like_2"/>
    <property type="match status" value="1"/>
</dbReference>
<evidence type="ECO:0000259" key="8">
    <source>
        <dbReference type="Pfam" id="PF07732"/>
    </source>
</evidence>
<evidence type="ECO:0000256" key="2">
    <source>
        <dbReference type="ARBA" id="ARBA00022723"/>
    </source>
</evidence>
<organism evidence="9 10">
    <name type="scientific">Pestalotiopsis fici (strain W106-1 / CGMCC3.15140)</name>
    <dbReference type="NCBI Taxonomy" id="1229662"/>
    <lineage>
        <taxon>Eukaryota</taxon>
        <taxon>Fungi</taxon>
        <taxon>Dikarya</taxon>
        <taxon>Ascomycota</taxon>
        <taxon>Pezizomycotina</taxon>
        <taxon>Sordariomycetes</taxon>
        <taxon>Xylariomycetidae</taxon>
        <taxon>Amphisphaeriales</taxon>
        <taxon>Sporocadaceae</taxon>
        <taxon>Pestalotiopsis</taxon>
    </lineage>
</organism>
<dbReference type="HOGENOM" id="CLU_006504_8_3_1"/>
<evidence type="ECO:0000256" key="3">
    <source>
        <dbReference type="ARBA" id="ARBA00023002"/>
    </source>
</evidence>
<dbReference type="CDD" id="cd13895">
    <property type="entry name" value="CuRO_3_AAO_like_2"/>
    <property type="match status" value="1"/>
</dbReference>
<dbReference type="Gene3D" id="2.60.40.420">
    <property type="entry name" value="Cupredoxins - blue copper proteins"/>
    <property type="match status" value="3"/>
</dbReference>
<evidence type="ECO:0000313" key="9">
    <source>
        <dbReference type="EMBL" id="ETS75598.1"/>
    </source>
</evidence>
<dbReference type="EMBL" id="KI912118">
    <property type="protein sequence ID" value="ETS75598.1"/>
    <property type="molecule type" value="Genomic_DNA"/>
</dbReference>
<protein>
    <recommendedName>
        <fullName evidence="11">L-ascorbate oxidase</fullName>
    </recommendedName>
</protein>
<name>W3WP12_PESFW</name>
<dbReference type="InParanoid" id="W3WP12"/>
<dbReference type="RefSeq" id="XP_007839314.1">
    <property type="nucleotide sequence ID" value="XM_007841123.1"/>
</dbReference>
<evidence type="ECO:0000256" key="1">
    <source>
        <dbReference type="ARBA" id="ARBA00010609"/>
    </source>
</evidence>
<keyword evidence="5" id="KW-0732">Signal</keyword>
<feature type="domain" description="Plastocyanin-like" evidence="8">
    <location>
        <begin position="43"/>
        <end position="157"/>
    </location>
</feature>
<dbReference type="SUPFAM" id="SSF49503">
    <property type="entry name" value="Cupredoxins"/>
    <property type="match status" value="3"/>
</dbReference>
<dbReference type="PROSITE" id="PS00079">
    <property type="entry name" value="MULTICOPPER_OXIDASE1"/>
    <property type="match status" value="1"/>
</dbReference>
<feature type="domain" description="Plastocyanin-like" evidence="6">
    <location>
        <begin position="168"/>
        <end position="325"/>
    </location>
</feature>
<dbReference type="GO" id="GO:0016491">
    <property type="term" value="F:oxidoreductase activity"/>
    <property type="evidence" value="ECO:0007669"/>
    <property type="project" value="UniProtKB-KW"/>
</dbReference>
<dbReference type="Pfam" id="PF07732">
    <property type="entry name" value="Cu-oxidase_3"/>
    <property type="match status" value="1"/>
</dbReference>
<evidence type="ECO:0000256" key="4">
    <source>
        <dbReference type="ARBA" id="ARBA00023008"/>
    </source>
</evidence>
<evidence type="ECO:0000313" key="10">
    <source>
        <dbReference type="Proteomes" id="UP000030651"/>
    </source>
</evidence>
<keyword evidence="10" id="KW-1185">Reference proteome</keyword>
<evidence type="ECO:0000259" key="6">
    <source>
        <dbReference type="Pfam" id="PF00394"/>
    </source>
</evidence>
<evidence type="ECO:0000256" key="5">
    <source>
        <dbReference type="SAM" id="SignalP"/>
    </source>
</evidence>
<dbReference type="Pfam" id="PF00394">
    <property type="entry name" value="Cu-oxidase"/>
    <property type="match status" value="1"/>
</dbReference>
<feature type="chain" id="PRO_5004835215" description="L-ascorbate oxidase" evidence="5">
    <location>
        <begin position="24"/>
        <end position="608"/>
    </location>
</feature>
<feature type="signal peptide" evidence="5">
    <location>
        <begin position="1"/>
        <end position="23"/>
    </location>
</feature>
<dbReference type="InterPro" id="IPR017762">
    <property type="entry name" value="Multicopper_oxidase_fun"/>
</dbReference>
<dbReference type="NCBIfam" id="TIGR03390">
    <property type="entry name" value="ascorbOXfungal"/>
    <property type="match status" value="1"/>
</dbReference>
<dbReference type="Proteomes" id="UP000030651">
    <property type="component" value="Unassembled WGS sequence"/>
</dbReference>
<accession>W3WP12</accession>
<dbReference type="InterPro" id="IPR008972">
    <property type="entry name" value="Cupredoxin"/>
</dbReference>
<keyword evidence="3" id="KW-0560">Oxidoreductase</keyword>
<dbReference type="InterPro" id="IPR045087">
    <property type="entry name" value="Cu-oxidase_fam"/>
</dbReference>
<dbReference type="OMA" id="ENIGAWM"/>
<dbReference type="Pfam" id="PF07731">
    <property type="entry name" value="Cu-oxidase_2"/>
    <property type="match status" value="1"/>
</dbReference>
<sequence>MYGTMSKLLTVVACLGLLQPGLAYRQGVTHDGSWEPEYVLIATSQNITVNCHSRKSVVFNGTSPGPAIHMVEGKTTWVRVYNQIQNDNLTVHWHGLSQRTAPFSDGTPLVSQWPIAPNEYFDYEIHPEIGDAGTYFYHSHVGLQALTAHGLLIVDGANDTEPYEYDDEIPLVLGDFFPTEDEALIAGLVANPFKWSGETQALILNDRSGNASFSDATDPSCTPYVMTVEPGKTYRLRFVGATALSFIMLGIEGHANLTIIEADGQYTKPVATDHIQIGSGQRFSALLKTKTQEELDADGKSSYWIRYENRDRPANVSGYALLQYTRGGYPQLPPAILPSESPVQLTRNLSEYTKWLEYSLEALNPLETFPTLDEVTRTVYIQLNQHVVDGFYNGSVNGKLQWDSNNLTWTEESLEVDHFTPYLVSAYTQGTVPDYDAAIANGGWDPATRAFPARVGETLDIVWLSNSGPTGGFDSHPMHAHGAHFFDLGSGNGTYNATENEKQFSGYTPARRDTTQLYRYATSGQANHTMGWRAWRLRVTEDNVGAWMMHCHILPHMVMGMQTVWVFGNATEIMSEIPQPYINGYLEYGGSAYGNDSSDPLVVPYYDD</sequence>
<keyword evidence="2" id="KW-0479">Metal-binding</keyword>
<feature type="domain" description="Plastocyanin-like" evidence="7">
    <location>
        <begin position="426"/>
        <end position="566"/>
    </location>
</feature>
<dbReference type="KEGG" id="pfy:PFICI_12542"/>
<dbReference type="PANTHER" id="PTHR11709">
    <property type="entry name" value="MULTI-COPPER OXIDASE"/>
    <property type="match status" value="1"/>
</dbReference>
<dbReference type="OrthoDB" id="2121828at2759"/>
<dbReference type="InterPro" id="IPR011707">
    <property type="entry name" value="Cu-oxidase-like_N"/>
</dbReference>
<keyword evidence="4" id="KW-0186">Copper</keyword>
<dbReference type="AlphaFoldDB" id="W3WP12"/>
<dbReference type="eggNOG" id="KOG1263">
    <property type="taxonomic scope" value="Eukaryota"/>
</dbReference>
<dbReference type="InterPro" id="IPR001117">
    <property type="entry name" value="Cu-oxidase_2nd"/>
</dbReference>
<dbReference type="PROSITE" id="PS00080">
    <property type="entry name" value="MULTICOPPER_OXIDASE2"/>
    <property type="match status" value="1"/>
</dbReference>
<evidence type="ECO:0008006" key="11">
    <source>
        <dbReference type="Google" id="ProtNLM"/>
    </source>
</evidence>
<dbReference type="InterPro" id="IPR002355">
    <property type="entry name" value="Cu_oxidase_Cu_BS"/>
</dbReference>
<dbReference type="GO" id="GO:0005507">
    <property type="term" value="F:copper ion binding"/>
    <property type="evidence" value="ECO:0007669"/>
    <property type="project" value="InterPro"/>
</dbReference>
<dbReference type="GeneID" id="19277555"/>
<dbReference type="InterPro" id="IPR035666">
    <property type="entry name" value="MCO_CuRO_3"/>
</dbReference>
<gene>
    <name evidence="9" type="ORF">PFICI_12542</name>
</gene>
<proteinExistence type="inferred from homology"/>
<comment type="similarity">
    <text evidence="1">Belongs to the multicopper oxidase family.</text>
</comment>
<dbReference type="InterPro" id="IPR033138">
    <property type="entry name" value="Cu_oxidase_CS"/>
</dbReference>
<dbReference type="InterPro" id="IPR011706">
    <property type="entry name" value="Cu-oxidase_C"/>
</dbReference>
<reference evidence="10" key="1">
    <citation type="journal article" date="2015" name="BMC Genomics">
        <title>Genomic and transcriptomic analysis of the endophytic fungus Pestalotiopsis fici reveals its lifestyle and high potential for synthesis of natural products.</title>
        <authorList>
            <person name="Wang X."/>
            <person name="Zhang X."/>
            <person name="Liu L."/>
            <person name="Xiang M."/>
            <person name="Wang W."/>
            <person name="Sun X."/>
            <person name="Che Y."/>
            <person name="Guo L."/>
            <person name="Liu G."/>
            <person name="Guo L."/>
            <person name="Wang C."/>
            <person name="Yin W.B."/>
            <person name="Stadler M."/>
            <person name="Zhang X."/>
            <person name="Liu X."/>
        </authorList>
    </citation>
    <scope>NUCLEOTIDE SEQUENCE [LARGE SCALE GENOMIC DNA]</scope>
    <source>
        <strain evidence="10">W106-1 / CGMCC3.15140</strain>
    </source>
</reference>